<dbReference type="Proteomes" id="UP000245884">
    <property type="component" value="Unassembled WGS sequence"/>
</dbReference>
<gene>
    <name evidence="15" type="ORF">BDZ90DRAFT_229013</name>
</gene>
<dbReference type="PRINTS" id="PR00080">
    <property type="entry name" value="SDRFAMILY"/>
</dbReference>
<dbReference type="InterPro" id="IPR002347">
    <property type="entry name" value="SDR_fam"/>
</dbReference>
<evidence type="ECO:0000256" key="5">
    <source>
        <dbReference type="ARBA" id="ARBA00022989"/>
    </source>
</evidence>
<organism evidence="15 16">
    <name type="scientific">Jaminaea rosea</name>
    <dbReference type="NCBI Taxonomy" id="1569628"/>
    <lineage>
        <taxon>Eukaryota</taxon>
        <taxon>Fungi</taxon>
        <taxon>Dikarya</taxon>
        <taxon>Basidiomycota</taxon>
        <taxon>Ustilaginomycotina</taxon>
        <taxon>Exobasidiomycetes</taxon>
        <taxon>Microstromatales</taxon>
        <taxon>Microstromatales incertae sedis</taxon>
        <taxon>Jaminaea</taxon>
    </lineage>
</organism>
<keyword evidence="6" id="KW-0560">Oxidoreductase</keyword>
<reference evidence="15 16" key="1">
    <citation type="journal article" date="2018" name="Mol. Biol. Evol.">
        <title>Broad Genomic Sampling Reveals a Smut Pathogenic Ancestry of the Fungal Clade Ustilaginomycotina.</title>
        <authorList>
            <person name="Kijpornyongpan T."/>
            <person name="Mondo S.J."/>
            <person name="Barry K."/>
            <person name="Sandor L."/>
            <person name="Lee J."/>
            <person name="Lipzen A."/>
            <person name="Pangilinan J."/>
            <person name="LaButti K."/>
            <person name="Hainaut M."/>
            <person name="Henrissat B."/>
            <person name="Grigoriev I.V."/>
            <person name="Spatafora J.W."/>
            <person name="Aime M.C."/>
        </authorList>
    </citation>
    <scope>NUCLEOTIDE SEQUENCE [LARGE SCALE GENOMIC DNA]</scope>
    <source>
        <strain evidence="15 16">MCA 5214</strain>
    </source>
</reference>
<evidence type="ECO:0000256" key="8">
    <source>
        <dbReference type="ARBA" id="ARBA00023136"/>
    </source>
</evidence>
<dbReference type="FunFam" id="3.40.50.720:FF:000131">
    <property type="entry name" value="Short-chain dehydrogenase/reductase 3"/>
    <property type="match status" value="1"/>
</dbReference>
<dbReference type="EMBL" id="KZ819662">
    <property type="protein sequence ID" value="PWN29970.1"/>
    <property type="molecule type" value="Genomic_DNA"/>
</dbReference>
<dbReference type="GeneID" id="37026707"/>
<feature type="region of interest" description="Disordered" evidence="13">
    <location>
        <begin position="1"/>
        <end position="30"/>
    </location>
</feature>
<dbReference type="CDD" id="cd05339">
    <property type="entry name" value="17beta-HSDXI-like_SDR_c"/>
    <property type="match status" value="1"/>
</dbReference>
<dbReference type="Gene3D" id="3.40.50.720">
    <property type="entry name" value="NAD(P)-binding Rossmann-like Domain"/>
    <property type="match status" value="1"/>
</dbReference>
<name>A0A316UXE2_9BASI</name>
<keyword evidence="7" id="KW-0443">Lipid metabolism</keyword>
<evidence type="ECO:0000256" key="13">
    <source>
        <dbReference type="SAM" id="MobiDB-lite"/>
    </source>
</evidence>
<evidence type="ECO:0000256" key="10">
    <source>
        <dbReference type="ARBA" id="ARBA00068717"/>
    </source>
</evidence>
<dbReference type="InterPro" id="IPR036291">
    <property type="entry name" value="NAD(P)-bd_dom_sf"/>
</dbReference>
<evidence type="ECO:0000256" key="11">
    <source>
        <dbReference type="ARBA" id="ARBA00082544"/>
    </source>
</evidence>
<dbReference type="STRING" id="1569628.A0A316UXE2"/>
<evidence type="ECO:0000256" key="2">
    <source>
        <dbReference type="ARBA" id="ARBA00006484"/>
    </source>
</evidence>
<keyword evidence="3" id="KW-0812">Transmembrane</keyword>
<keyword evidence="5" id="KW-1133">Transmembrane helix</keyword>
<protein>
    <recommendedName>
        <fullName evidence="10">Short-chain dehydrogenase/reductase 3</fullName>
    </recommendedName>
    <alternativeName>
        <fullName evidence="11">Retinal short-chain dehydrogenase/reductase 1</fullName>
    </alternativeName>
</protein>
<evidence type="ECO:0000256" key="9">
    <source>
        <dbReference type="ARBA" id="ARBA00059620"/>
    </source>
</evidence>
<evidence type="ECO:0000256" key="6">
    <source>
        <dbReference type="ARBA" id="ARBA00023002"/>
    </source>
</evidence>
<dbReference type="Pfam" id="PF00106">
    <property type="entry name" value="adh_short"/>
    <property type="match status" value="1"/>
</dbReference>
<dbReference type="InterPro" id="IPR057326">
    <property type="entry name" value="KR_dom"/>
</dbReference>
<dbReference type="SUPFAM" id="SSF51735">
    <property type="entry name" value="NAD(P)-binding Rossmann-fold domains"/>
    <property type="match status" value="1"/>
</dbReference>
<dbReference type="PRINTS" id="PR00081">
    <property type="entry name" value="GDHRDH"/>
</dbReference>
<dbReference type="PANTHER" id="PTHR24322">
    <property type="entry name" value="PKSB"/>
    <property type="match status" value="1"/>
</dbReference>
<evidence type="ECO:0000256" key="3">
    <source>
        <dbReference type="ARBA" id="ARBA00022692"/>
    </source>
</evidence>
<dbReference type="GO" id="GO:0052650">
    <property type="term" value="F:all-trans-retinol dehydrogenase (NADP+) activity"/>
    <property type="evidence" value="ECO:0007669"/>
    <property type="project" value="UniProtKB-ARBA"/>
</dbReference>
<dbReference type="RefSeq" id="XP_025364582.1">
    <property type="nucleotide sequence ID" value="XM_025504884.1"/>
</dbReference>
<keyword evidence="8" id="KW-0472">Membrane</keyword>
<dbReference type="GO" id="GO:0016020">
    <property type="term" value="C:membrane"/>
    <property type="evidence" value="ECO:0007669"/>
    <property type="project" value="UniProtKB-SubCell"/>
</dbReference>
<evidence type="ECO:0000256" key="12">
    <source>
        <dbReference type="RuleBase" id="RU000363"/>
    </source>
</evidence>
<dbReference type="OrthoDB" id="10253736at2759"/>
<dbReference type="AlphaFoldDB" id="A0A316UXE2"/>
<evidence type="ECO:0000313" key="16">
    <source>
        <dbReference type="Proteomes" id="UP000245884"/>
    </source>
</evidence>
<comment type="similarity">
    <text evidence="2 12">Belongs to the short-chain dehydrogenases/reductases (SDR) family.</text>
</comment>
<evidence type="ECO:0000259" key="14">
    <source>
        <dbReference type="SMART" id="SM00822"/>
    </source>
</evidence>
<feature type="domain" description="Ketoreductase" evidence="14">
    <location>
        <begin position="159"/>
        <end position="334"/>
    </location>
</feature>
<evidence type="ECO:0000256" key="7">
    <source>
        <dbReference type="ARBA" id="ARBA00023098"/>
    </source>
</evidence>
<keyword evidence="16" id="KW-1185">Reference proteome</keyword>
<dbReference type="PANTHER" id="PTHR24322:SF736">
    <property type="entry name" value="RETINOL DEHYDROGENASE 10"/>
    <property type="match status" value="1"/>
</dbReference>
<dbReference type="SMART" id="SM00822">
    <property type="entry name" value="PKS_KR"/>
    <property type="match status" value="1"/>
</dbReference>
<sequence length="450" mass="49086">MSESKTPSYSAAEAVKTQPEQAKKPTDMDRREPFTLDTCLDFLDATLFTTPALLLIPAILYFWDRHQVVSAGSAGAAGSGGPGIVGFLSSLTKAASAKAAAVSYPEASYAHIKDLLFTKYKWIGRLLVFGLIKNVNHHLNRLCANNAVYRADKPDWSNEVVVVTGGAAGIGKAIVEAMSHKRKAKVAVLDLAPPTYAPAPRGAPAIQYYKTDVTDPAQVKAVAEQIRSTLGQPTILVNNAGIASGNTILESDPEHIQRVWRVNHLSNYVTLQEFLPHMIKHNHGHVVTVASSASFFSLPSMGEYSGSKSATLALHEVLKGELRQRYNAPRVRASLVAPTKVRTALGDGMEDHSMPFLHPVLESYQLGRKVLWAVDSGLSQYMVLPRLMQPLPALRGFPDWLRRSFELIGHTDDMVSHKSISRALGNGYGANWQGAEAANREKVMARMNKK</sequence>
<accession>A0A316UXE2</accession>
<keyword evidence="4" id="KW-0521">NADP</keyword>
<comment type="function">
    <text evidence="9">Catalyzes the reduction of all-trans-retinal to all-trans-retinol in the presence of NADPH.</text>
</comment>
<evidence type="ECO:0000256" key="1">
    <source>
        <dbReference type="ARBA" id="ARBA00004141"/>
    </source>
</evidence>
<evidence type="ECO:0000313" key="15">
    <source>
        <dbReference type="EMBL" id="PWN29970.1"/>
    </source>
</evidence>
<evidence type="ECO:0000256" key="4">
    <source>
        <dbReference type="ARBA" id="ARBA00022857"/>
    </source>
</evidence>
<comment type="subcellular location">
    <subcellularLocation>
        <location evidence="1">Membrane</location>
        <topology evidence="1">Multi-pass membrane protein</topology>
    </subcellularLocation>
</comment>
<proteinExistence type="inferred from homology"/>
<feature type="compositionally biased region" description="Basic and acidic residues" evidence="13">
    <location>
        <begin position="21"/>
        <end position="30"/>
    </location>
</feature>